<dbReference type="AlphaFoldDB" id="A0A6C0HZN7"/>
<accession>A0A6C0HZN7</accession>
<proteinExistence type="predicted"/>
<dbReference type="Pfam" id="PF13469">
    <property type="entry name" value="Sulfotransfer_3"/>
    <property type="match status" value="1"/>
</dbReference>
<name>A0A6C0HZN7_9ZZZZ</name>
<reference evidence="1" key="1">
    <citation type="journal article" date="2020" name="Nature">
        <title>Giant virus diversity and host interactions through global metagenomics.</title>
        <authorList>
            <person name="Schulz F."/>
            <person name="Roux S."/>
            <person name="Paez-Espino D."/>
            <person name="Jungbluth S."/>
            <person name="Walsh D.A."/>
            <person name="Denef V.J."/>
            <person name="McMahon K.D."/>
            <person name="Konstantinidis K.T."/>
            <person name="Eloe-Fadrosh E.A."/>
            <person name="Kyrpides N.C."/>
            <person name="Woyke T."/>
        </authorList>
    </citation>
    <scope>NUCLEOTIDE SEQUENCE</scope>
    <source>
        <strain evidence="1">GVMAG-M-3300023184-182</strain>
    </source>
</reference>
<dbReference type="Gene3D" id="3.40.50.300">
    <property type="entry name" value="P-loop containing nucleotide triphosphate hydrolases"/>
    <property type="match status" value="1"/>
</dbReference>
<evidence type="ECO:0000313" key="1">
    <source>
        <dbReference type="EMBL" id="QHT85840.1"/>
    </source>
</evidence>
<dbReference type="InterPro" id="IPR027417">
    <property type="entry name" value="P-loop_NTPase"/>
</dbReference>
<evidence type="ECO:0008006" key="2">
    <source>
        <dbReference type="Google" id="ProtNLM"/>
    </source>
</evidence>
<protein>
    <recommendedName>
        <fullName evidence="2">Sulfotransferase domain-containing protein</fullName>
    </recommendedName>
</protein>
<dbReference type="SUPFAM" id="SSF52540">
    <property type="entry name" value="P-loop containing nucleoside triphosphate hydrolases"/>
    <property type="match status" value="1"/>
</dbReference>
<sequence>MYDQFICLSGLPRSGSTLLSAILCQNPKIHAEGNSAVCQLMWDMQQSYVKKCNEQINANNRQQTIIDLISEIPRIYYKDIEETEKIIVDKCRSWTIPDNIQLLQNYIDKDFKIIVLERSIVDIVKSFCKLYEKNNVVYDLNRIFDPNSEPIIRSINGLIYAKQNNQNNNFLFIKYDELIENTENIIRKIYEFCNWEHFDHDFTNINQKYREDDSVYKLMGFHDVDNIIKKKENLVILPTEIINNCIQIDEIISSFEK</sequence>
<organism evidence="1">
    <name type="scientific">viral metagenome</name>
    <dbReference type="NCBI Taxonomy" id="1070528"/>
    <lineage>
        <taxon>unclassified sequences</taxon>
        <taxon>metagenomes</taxon>
        <taxon>organismal metagenomes</taxon>
    </lineage>
</organism>
<dbReference type="EMBL" id="MN740047">
    <property type="protein sequence ID" value="QHT85840.1"/>
    <property type="molecule type" value="Genomic_DNA"/>
</dbReference>